<protein>
    <submittedName>
        <fullName evidence="2">Uncharacterized protein</fullName>
    </submittedName>
</protein>
<keyword evidence="1" id="KW-0812">Transmembrane</keyword>
<gene>
    <name evidence="2" type="ORF">EOE66_05685</name>
</gene>
<reference evidence="2 3" key="1">
    <citation type="submission" date="2019-01" db="EMBL/GenBank/DDBJ databases">
        <authorList>
            <person name="Chen W.-M."/>
        </authorList>
    </citation>
    <scope>NUCLEOTIDE SEQUENCE [LARGE SCALE GENOMIC DNA]</scope>
    <source>
        <strain evidence="2 3">KYPY4</strain>
    </source>
</reference>
<evidence type="ECO:0000313" key="3">
    <source>
        <dbReference type="Proteomes" id="UP000285575"/>
    </source>
</evidence>
<dbReference type="EMBL" id="SACR01000002">
    <property type="protein sequence ID" value="RVU47247.1"/>
    <property type="molecule type" value="Genomic_DNA"/>
</dbReference>
<organism evidence="2 3">
    <name type="scientific">Rubrivivax rivuli</name>
    <dbReference type="NCBI Taxonomy" id="1862385"/>
    <lineage>
        <taxon>Bacteria</taxon>
        <taxon>Pseudomonadati</taxon>
        <taxon>Pseudomonadota</taxon>
        <taxon>Betaproteobacteria</taxon>
        <taxon>Burkholderiales</taxon>
        <taxon>Sphaerotilaceae</taxon>
        <taxon>Rubrivivax</taxon>
    </lineage>
</organism>
<sequence>MAQTNSALHSAPTLANRKELLLFGLSFVVFLVIALTGALLGRPWRTWLPGAEGVSGLFGGVKAAVYTFMSYVI</sequence>
<keyword evidence="1" id="KW-0472">Membrane</keyword>
<keyword evidence="3" id="KW-1185">Reference proteome</keyword>
<dbReference type="OrthoDB" id="8911126at2"/>
<proteinExistence type="predicted"/>
<dbReference type="RefSeq" id="WP_082354319.1">
    <property type="nucleotide sequence ID" value="NZ_SACR01000002.1"/>
</dbReference>
<evidence type="ECO:0000256" key="1">
    <source>
        <dbReference type="SAM" id="Phobius"/>
    </source>
</evidence>
<dbReference type="Proteomes" id="UP000285575">
    <property type="component" value="Unassembled WGS sequence"/>
</dbReference>
<accession>A0A437RKF0</accession>
<dbReference type="AlphaFoldDB" id="A0A437RKF0"/>
<evidence type="ECO:0000313" key="2">
    <source>
        <dbReference type="EMBL" id="RVU47247.1"/>
    </source>
</evidence>
<comment type="caution">
    <text evidence="2">The sequence shown here is derived from an EMBL/GenBank/DDBJ whole genome shotgun (WGS) entry which is preliminary data.</text>
</comment>
<keyword evidence="1" id="KW-1133">Transmembrane helix</keyword>
<feature type="transmembrane region" description="Helical" evidence="1">
    <location>
        <begin position="20"/>
        <end position="40"/>
    </location>
</feature>
<name>A0A437RKF0_9BURK</name>